<proteinExistence type="inferred from homology"/>
<dbReference type="InterPro" id="IPR035906">
    <property type="entry name" value="MetI-like_sf"/>
</dbReference>
<keyword evidence="5 8" id="KW-0812">Transmembrane</keyword>
<dbReference type="SUPFAM" id="SSF161098">
    <property type="entry name" value="MetI-like"/>
    <property type="match status" value="1"/>
</dbReference>
<sequence length="270" mass="29661">MSKWMHRMHVGITMLILILVTLPLVPLFLGAFSLRMPWPQLIPDSWSLRAWTYMFSSSSGTGEAIITSIGIAMIVTLINLILAIPAADALSRYQFKGKRWIEAVLYAPIIIPAFVSVMGMHLTFIRLGLTESVFGVVLAHLSPSLPYMIRALMISFGTLGFEWEEQGRMLGAGRFQRFRWIVLPHILPGIIAGSGLSMLVSLSQYLITFLVGGGQVVTIPILLFPFASGGDPTIAAAYTLVFAGLAAGALWGLDMILNAYYRKRSRAKSI</sequence>
<evidence type="ECO:0000259" key="9">
    <source>
        <dbReference type="PROSITE" id="PS50928"/>
    </source>
</evidence>
<evidence type="ECO:0000256" key="4">
    <source>
        <dbReference type="ARBA" id="ARBA00022519"/>
    </source>
</evidence>
<dbReference type="Proteomes" id="UP001597497">
    <property type="component" value="Unassembled WGS sequence"/>
</dbReference>
<comment type="subcellular location">
    <subcellularLocation>
        <location evidence="1">Cell inner membrane</location>
        <topology evidence="1">Multi-pass membrane protein</topology>
    </subcellularLocation>
    <subcellularLocation>
        <location evidence="8">Cell membrane</location>
        <topology evidence="8">Multi-pass membrane protein</topology>
    </subcellularLocation>
</comment>
<evidence type="ECO:0000256" key="8">
    <source>
        <dbReference type="RuleBase" id="RU363032"/>
    </source>
</evidence>
<keyword evidence="3" id="KW-1003">Cell membrane</keyword>
<dbReference type="Gene3D" id="1.10.3720.10">
    <property type="entry name" value="MetI-like"/>
    <property type="match status" value="1"/>
</dbReference>
<feature type="domain" description="ABC transmembrane type-1" evidence="9">
    <location>
        <begin position="65"/>
        <end position="251"/>
    </location>
</feature>
<dbReference type="CDD" id="cd06261">
    <property type="entry name" value="TM_PBP2"/>
    <property type="match status" value="1"/>
</dbReference>
<dbReference type="RefSeq" id="WP_379930837.1">
    <property type="nucleotide sequence ID" value="NZ_JBHUMM010000043.1"/>
</dbReference>
<keyword evidence="11" id="KW-1185">Reference proteome</keyword>
<feature type="transmembrane region" description="Helical" evidence="8">
    <location>
        <begin position="64"/>
        <end position="82"/>
    </location>
</feature>
<keyword evidence="7 8" id="KW-0472">Membrane</keyword>
<feature type="transmembrane region" description="Helical" evidence="8">
    <location>
        <begin position="103"/>
        <end position="124"/>
    </location>
</feature>
<keyword evidence="6 8" id="KW-1133">Transmembrane helix</keyword>
<evidence type="ECO:0000256" key="2">
    <source>
        <dbReference type="ARBA" id="ARBA00022448"/>
    </source>
</evidence>
<evidence type="ECO:0000256" key="5">
    <source>
        <dbReference type="ARBA" id="ARBA00022692"/>
    </source>
</evidence>
<gene>
    <name evidence="10" type="ORF">ACFSUC_17010</name>
</gene>
<evidence type="ECO:0000256" key="6">
    <source>
        <dbReference type="ARBA" id="ARBA00022989"/>
    </source>
</evidence>
<dbReference type="PANTHER" id="PTHR43357:SF4">
    <property type="entry name" value="INNER MEMBRANE ABC TRANSPORTER PERMEASE PROTEIN YDCV"/>
    <property type="match status" value="1"/>
</dbReference>
<dbReference type="PROSITE" id="PS50928">
    <property type="entry name" value="ABC_TM1"/>
    <property type="match status" value="1"/>
</dbReference>
<feature type="transmembrane region" description="Helical" evidence="8">
    <location>
        <begin position="206"/>
        <end position="227"/>
    </location>
</feature>
<protein>
    <submittedName>
        <fullName evidence="10">ABC transporter permease</fullName>
    </submittedName>
</protein>
<evidence type="ECO:0000313" key="10">
    <source>
        <dbReference type="EMBL" id="MFD2673276.1"/>
    </source>
</evidence>
<dbReference type="InterPro" id="IPR000515">
    <property type="entry name" value="MetI-like"/>
</dbReference>
<feature type="transmembrane region" description="Helical" evidence="8">
    <location>
        <begin position="234"/>
        <end position="253"/>
    </location>
</feature>
<dbReference type="PANTHER" id="PTHR43357">
    <property type="entry name" value="INNER MEMBRANE ABC TRANSPORTER PERMEASE PROTEIN YDCV"/>
    <property type="match status" value="1"/>
</dbReference>
<evidence type="ECO:0000313" key="11">
    <source>
        <dbReference type="Proteomes" id="UP001597497"/>
    </source>
</evidence>
<accession>A0ABW5RDY1</accession>
<feature type="transmembrane region" description="Helical" evidence="8">
    <location>
        <begin position="12"/>
        <end position="34"/>
    </location>
</feature>
<keyword evidence="4" id="KW-0997">Cell inner membrane</keyword>
<name>A0ABW5RDY1_9BACL</name>
<organism evidence="10 11">
    <name type="scientific">Marinicrinis sediminis</name>
    <dbReference type="NCBI Taxonomy" id="1652465"/>
    <lineage>
        <taxon>Bacteria</taxon>
        <taxon>Bacillati</taxon>
        <taxon>Bacillota</taxon>
        <taxon>Bacilli</taxon>
        <taxon>Bacillales</taxon>
        <taxon>Paenibacillaceae</taxon>
    </lineage>
</organism>
<evidence type="ECO:0000256" key="1">
    <source>
        <dbReference type="ARBA" id="ARBA00004429"/>
    </source>
</evidence>
<dbReference type="EMBL" id="JBHUMM010000043">
    <property type="protein sequence ID" value="MFD2673276.1"/>
    <property type="molecule type" value="Genomic_DNA"/>
</dbReference>
<dbReference type="Pfam" id="PF00528">
    <property type="entry name" value="BPD_transp_1"/>
    <property type="match status" value="1"/>
</dbReference>
<evidence type="ECO:0000256" key="3">
    <source>
        <dbReference type="ARBA" id="ARBA00022475"/>
    </source>
</evidence>
<comment type="similarity">
    <text evidence="8">Belongs to the binding-protein-dependent transport system permease family.</text>
</comment>
<reference evidence="11" key="1">
    <citation type="journal article" date="2019" name="Int. J. Syst. Evol. Microbiol.">
        <title>The Global Catalogue of Microorganisms (GCM) 10K type strain sequencing project: providing services to taxonomists for standard genome sequencing and annotation.</title>
        <authorList>
            <consortium name="The Broad Institute Genomics Platform"/>
            <consortium name="The Broad Institute Genome Sequencing Center for Infectious Disease"/>
            <person name="Wu L."/>
            <person name="Ma J."/>
        </authorList>
    </citation>
    <scope>NUCLEOTIDE SEQUENCE [LARGE SCALE GENOMIC DNA]</scope>
    <source>
        <strain evidence="11">KCTC 33676</strain>
    </source>
</reference>
<feature type="transmembrane region" description="Helical" evidence="8">
    <location>
        <begin position="181"/>
        <end position="200"/>
    </location>
</feature>
<evidence type="ECO:0000256" key="7">
    <source>
        <dbReference type="ARBA" id="ARBA00023136"/>
    </source>
</evidence>
<keyword evidence="2 8" id="KW-0813">Transport</keyword>
<comment type="caution">
    <text evidence="10">The sequence shown here is derived from an EMBL/GenBank/DDBJ whole genome shotgun (WGS) entry which is preliminary data.</text>
</comment>